<organism evidence="2 3">
    <name type="scientific">Desulfovibrio psychrotolerans</name>
    <dbReference type="NCBI Taxonomy" id="415242"/>
    <lineage>
        <taxon>Bacteria</taxon>
        <taxon>Pseudomonadati</taxon>
        <taxon>Thermodesulfobacteriota</taxon>
        <taxon>Desulfovibrionia</taxon>
        <taxon>Desulfovibrionales</taxon>
        <taxon>Desulfovibrionaceae</taxon>
        <taxon>Desulfovibrio</taxon>
    </lineage>
</organism>
<sequence length="178" mass="20730">MEWQTIPGFEAYEMNRRGQVRIRDTRYPMKRLGTRYALSAGGESRRIPVDELLARTFCQPEKPEAPEAQAKAEPEPAAPHPAVVRLQEALAECERLKLRNVELEREVTALRGLQQNPSSRHLRRKAEGGHPDESHEEWLKKHTIYCKRMRAKIRRTMCGTRKECDGCRQWFALHSEQN</sequence>
<dbReference type="EMBL" id="BLVP01000010">
    <property type="protein sequence ID" value="GFM37976.1"/>
    <property type="molecule type" value="Genomic_DNA"/>
</dbReference>
<name>A0A7J0BW74_9BACT</name>
<comment type="caution">
    <text evidence="2">The sequence shown here is derived from an EMBL/GenBank/DDBJ whole genome shotgun (WGS) entry which is preliminary data.</text>
</comment>
<evidence type="ECO:0000313" key="2">
    <source>
        <dbReference type="EMBL" id="GFM37976.1"/>
    </source>
</evidence>
<dbReference type="RefSeq" id="WP_174410588.1">
    <property type="nucleotide sequence ID" value="NZ_BLVP01000010.1"/>
</dbReference>
<evidence type="ECO:0000313" key="3">
    <source>
        <dbReference type="Proteomes" id="UP000503820"/>
    </source>
</evidence>
<evidence type="ECO:0000256" key="1">
    <source>
        <dbReference type="SAM" id="MobiDB-lite"/>
    </source>
</evidence>
<proteinExistence type="predicted"/>
<protein>
    <submittedName>
        <fullName evidence="2">Uncharacterized protein</fullName>
    </submittedName>
</protein>
<reference evidence="2 3" key="1">
    <citation type="submission" date="2020-05" db="EMBL/GenBank/DDBJ databases">
        <title>Draft genome sequence of Desulfovibrio psychrotolerans JS1T.</title>
        <authorList>
            <person name="Ueno A."/>
            <person name="Tamazawa S."/>
            <person name="Tamamura S."/>
            <person name="Murakami T."/>
            <person name="Kiyama T."/>
            <person name="Inomata H."/>
            <person name="Amano Y."/>
            <person name="Miyakawa K."/>
            <person name="Tamaki H."/>
            <person name="Naganuma T."/>
            <person name="Kaneko K."/>
        </authorList>
    </citation>
    <scope>NUCLEOTIDE SEQUENCE [LARGE SCALE GENOMIC DNA]</scope>
    <source>
        <strain evidence="2 3">JS1</strain>
    </source>
</reference>
<gene>
    <name evidence="2" type="ORF">DSM19430T_26600</name>
</gene>
<accession>A0A7J0BW74</accession>
<dbReference type="AlphaFoldDB" id="A0A7J0BW74"/>
<feature type="region of interest" description="Disordered" evidence="1">
    <location>
        <begin position="112"/>
        <end position="135"/>
    </location>
</feature>
<dbReference type="Proteomes" id="UP000503820">
    <property type="component" value="Unassembled WGS sequence"/>
</dbReference>
<feature type="compositionally biased region" description="Basic and acidic residues" evidence="1">
    <location>
        <begin position="125"/>
        <end position="135"/>
    </location>
</feature>
<keyword evidence="3" id="KW-1185">Reference proteome</keyword>